<dbReference type="EMBL" id="LT994651">
    <property type="protein sequence ID" value="SPN79391.1"/>
    <property type="molecule type" value="Genomic_DNA"/>
</dbReference>
<proteinExistence type="predicted"/>
<gene>
    <name evidence="2" type="ORF">BRZCDTV_313</name>
</gene>
<accession>A0A2R8FEZ0</accession>
<protein>
    <submittedName>
        <fullName evidence="2">Uncharacterized protein</fullName>
    </submittedName>
</protein>
<organism evidence="2">
    <name type="scientific">Brazilian cedratvirus IHUMI</name>
    <dbReference type="NCBI Taxonomy" id="2126980"/>
    <lineage>
        <taxon>Viruses</taxon>
        <taxon>Pithoviruses</taxon>
        <taxon>Orthocedratvirinae</taxon>
        <taxon>Alphacedratvirus</taxon>
        <taxon>Alphacedratvirus brasiliense</taxon>
    </lineage>
</organism>
<dbReference type="Proteomes" id="UP000273054">
    <property type="component" value="Segment"/>
</dbReference>
<evidence type="ECO:0000256" key="1">
    <source>
        <dbReference type="SAM" id="Coils"/>
    </source>
</evidence>
<sequence length="271" mass="31653">MYRELYIEEQEWIYISSREEEKIVDIVEEKRKQEKREISSLTRTGVLAQKRSIRSRVSVLSLQKRVLSSRLDTCLRSRCITDALTTCLARWKNDVSFLLAREHVLSCIRREEKQLPLLSWNDLSTEMASFALSASSPAQSNGLDKNLLTDMLWSVQMCLCKNVSLSMERSLILPELQILEDCILLLTEPLLFFWNKASANVANKTLINLPELWRREEEERKKNILIDASYLEGDTRTFLQEGKFVKGSLLEKKILEERKDFLEKTLKFKTL</sequence>
<evidence type="ECO:0000313" key="2">
    <source>
        <dbReference type="EMBL" id="SPN79391.1"/>
    </source>
</evidence>
<reference evidence="2" key="1">
    <citation type="submission" date="2018-03" db="EMBL/GenBank/DDBJ databases">
        <authorList>
            <consortium name="Urmite Genomes"/>
        </authorList>
    </citation>
    <scope>NUCLEOTIDE SEQUENCE [LARGE SCALE GENOMIC DNA]</scope>
    <source>
        <strain evidence="2">IHUMI-27.7</strain>
    </source>
</reference>
<feature type="coiled-coil region" evidence="1">
    <location>
        <begin position="17"/>
        <end position="44"/>
    </location>
</feature>
<evidence type="ECO:0000313" key="3">
    <source>
        <dbReference type="Proteomes" id="UP000273054"/>
    </source>
</evidence>
<keyword evidence="3" id="KW-1185">Reference proteome</keyword>
<name>A0A2R8FEZ0_9VIRU</name>
<keyword evidence="1" id="KW-0175">Coiled coil</keyword>